<feature type="site" description="Contributes to redox potential value" evidence="9">
    <location>
        <position position="31"/>
    </location>
</feature>
<evidence type="ECO:0000256" key="10">
    <source>
        <dbReference type="PIRSR" id="PIRSR000077-4"/>
    </source>
</evidence>
<feature type="site" description="Contributes to redox potential value" evidence="9">
    <location>
        <position position="32"/>
    </location>
</feature>
<evidence type="ECO:0000256" key="6">
    <source>
        <dbReference type="ARBA" id="ARBA00023284"/>
    </source>
</evidence>
<dbReference type="RefSeq" id="WP_058696259.1">
    <property type="nucleotide sequence ID" value="NZ_CABJDW020000006.1"/>
</dbReference>
<evidence type="ECO:0000256" key="1">
    <source>
        <dbReference type="ARBA" id="ARBA00008987"/>
    </source>
</evidence>
<evidence type="ECO:0000256" key="9">
    <source>
        <dbReference type="PIRSR" id="PIRSR000077-1"/>
    </source>
</evidence>
<comment type="similarity">
    <text evidence="1 8">Belongs to the thioredoxin family.</text>
</comment>
<organism evidence="12 13">
    <name type="scientific">Eubacterium maltosivorans</name>
    <dbReference type="NCBI Taxonomy" id="2041044"/>
    <lineage>
        <taxon>Bacteria</taxon>
        <taxon>Bacillati</taxon>
        <taxon>Bacillota</taxon>
        <taxon>Clostridia</taxon>
        <taxon>Eubacteriales</taxon>
        <taxon>Eubacteriaceae</taxon>
        <taxon>Eubacterium</taxon>
    </lineage>
</organism>
<dbReference type="PRINTS" id="PR00421">
    <property type="entry name" value="THIOREDOXIN"/>
</dbReference>
<evidence type="ECO:0000259" key="11">
    <source>
        <dbReference type="PROSITE" id="PS51352"/>
    </source>
</evidence>
<dbReference type="InterPro" id="IPR013766">
    <property type="entry name" value="Thioredoxin_domain"/>
</dbReference>
<dbReference type="KEGG" id="emt:CPZ25_012960"/>
<dbReference type="NCBIfam" id="TIGR01068">
    <property type="entry name" value="thioredoxin"/>
    <property type="match status" value="1"/>
</dbReference>
<gene>
    <name evidence="12" type="primary">trxA</name>
    <name evidence="12" type="ORF">CPZ25_012960</name>
</gene>
<dbReference type="InterPro" id="IPR017937">
    <property type="entry name" value="Thioredoxin_CS"/>
</dbReference>
<feature type="site" description="Deprotonates C-terminal active site Cys" evidence="9">
    <location>
        <position position="24"/>
    </location>
</feature>
<accession>A0A4P9C9U5</accession>
<dbReference type="PROSITE" id="PS51352">
    <property type="entry name" value="THIOREDOXIN_2"/>
    <property type="match status" value="1"/>
</dbReference>
<dbReference type="PIRSF" id="PIRSF000077">
    <property type="entry name" value="Thioredoxin"/>
    <property type="match status" value="1"/>
</dbReference>
<feature type="disulfide bond" description="Redox-active" evidence="10">
    <location>
        <begin position="30"/>
        <end position="33"/>
    </location>
</feature>
<evidence type="ECO:0000256" key="3">
    <source>
        <dbReference type="ARBA" id="ARBA00022448"/>
    </source>
</evidence>
<protein>
    <recommendedName>
        <fullName evidence="2 7">Thioredoxin</fullName>
    </recommendedName>
</protein>
<dbReference type="CDD" id="cd02947">
    <property type="entry name" value="TRX_family"/>
    <property type="match status" value="1"/>
</dbReference>
<dbReference type="InterPro" id="IPR005746">
    <property type="entry name" value="Thioredoxin"/>
</dbReference>
<feature type="active site" description="Nucleophile" evidence="9">
    <location>
        <position position="30"/>
    </location>
</feature>
<keyword evidence="3" id="KW-0813">Transport</keyword>
<dbReference type="Proteomes" id="UP000218387">
    <property type="component" value="Chromosome"/>
</dbReference>
<evidence type="ECO:0000256" key="4">
    <source>
        <dbReference type="ARBA" id="ARBA00022982"/>
    </source>
</evidence>
<feature type="domain" description="Thioredoxin" evidence="11">
    <location>
        <begin position="1"/>
        <end position="106"/>
    </location>
</feature>
<dbReference type="PROSITE" id="PS00194">
    <property type="entry name" value="THIOREDOXIN_1"/>
    <property type="match status" value="1"/>
</dbReference>
<evidence type="ECO:0000256" key="7">
    <source>
        <dbReference type="NCBIfam" id="TIGR01068"/>
    </source>
</evidence>
<reference evidence="12 13" key="1">
    <citation type="submission" date="2018-05" db="EMBL/GenBank/DDBJ databases">
        <title>Genome comparison of Eubacterium sp.</title>
        <authorList>
            <person name="Feng Y."/>
            <person name="Sanchez-Andrea I."/>
            <person name="Stams A.J.M."/>
            <person name="De Vos W.M."/>
        </authorList>
    </citation>
    <scope>NUCLEOTIDE SEQUENCE [LARGE SCALE GENOMIC DNA]</scope>
    <source>
        <strain evidence="12 13">YI</strain>
    </source>
</reference>
<sequence>MAKKVNSSEFKSEVLDHKGVVLVDFFATWCGPCKALTPIVDKLSEEMSGKVKIVKVDIDENSALATEYRVMSVPTMKLFKDGEVVETLVGLRPESELRDKLNYYSAE</sequence>
<keyword evidence="5 10" id="KW-1015">Disulfide bond</keyword>
<dbReference type="GO" id="GO:0045454">
    <property type="term" value="P:cell redox homeostasis"/>
    <property type="evidence" value="ECO:0007669"/>
    <property type="project" value="TreeGrafter"/>
</dbReference>
<evidence type="ECO:0000256" key="8">
    <source>
        <dbReference type="PIRNR" id="PIRNR000077"/>
    </source>
</evidence>
<dbReference type="SUPFAM" id="SSF52833">
    <property type="entry name" value="Thioredoxin-like"/>
    <property type="match status" value="1"/>
</dbReference>
<dbReference type="FunFam" id="3.40.30.10:FF:000001">
    <property type="entry name" value="Thioredoxin"/>
    <property type="match status" value="1"/>
</dbReference>
<evidence type="ECO:0000256" key="2">
    <source>
        <dbReference type="ARBA" id="ARBA00020570"/>
    </source>
</evidence>
<feature type="active site" description="Nucleophile" evidence="9">
    <location>
        <position position="33"/>
    </location>
</feature>
<evidence type="ECO:0000256" key="5">
    <source>
        <dbReference type="ARBA" id="ARBA00023157"/>
    </source>
</evidence>
<evidence type="ECO:0000313" key="12">
    <source>
        <dbReference type="EMBL" id="QCT72193.1"/>
    </source>
</evidence>
<proteinExistence type="inferred from homology"/>
<dbReference type="GO" id="GO:0005829">
    <property type="term" value="C:cytosol"/>
    <property type="evidence" value="ECO:0007669"/>
    <property type="project" value="TreeGrafter"/>
</dbReference>
<dbReference type="GO" id="GO:0015035">
    <property type="term" value="F:protein-disulfide reductase activity"/>
    <property type="evidence" value="ECO:0007669"/>
    <property type="project" value="UniProtKB-UniRule"/>
</dbReference>
<keyword evidence="6 10" id="KW-0676">Redox-active center</keyword>
<evidence type="ECO:0000313" key="13">
    <source>
        <dbReference type="Proteomes" id="UP000218387"/>
    </source>
</evidence>
<dbReference type="AlphaFoldDB" id="A0A4P9C9U5"/>
<dbReference type="Gene3D" id="3.40.30.10">
    <property type="entry name" value="Glutaredoxin"/>
    <property type="match status" value="1"/>
</dbReference>
<dbReference type="EMBL" id="CP029487">
    <property type="protein sequence ID" value="QCT72193.1"/>
    <property type="molecule type" value="Genomic_DNA"/>
</dbReference>
<dbReference type="PANTHER" id="PTHR45663:SF11">
    <property type="entry name" value="GEO12009P1"/>
    <property type="match status" value="1"/>
</dbReference>
<keyword evidence="4" id="KW-0249">Electron transport</keyword>
<dbReference type="PANTHER" id="PTHR45663">
    <property type="entry name" value="GEO12009P1"/>
    <property type="match status" value="1"/>
</dbReference>
<name>A0A4P9C9U5_EUBML</name>
<dbReference type="InterPro" id="IPR036249">
    <property type="entry name" value="Thioredoxin-like_sf"/>
</dbReference>
<keyword evidence="13" id="KW-1185">Reference proteome</keyword>
<dbReference type="Pfam" id="PF00085">
    <property type="entry name" value="Thioredoxin"/>
    <property type="match status" value="1"/>
</dbReference>